<gene>
    <name evidence="1" type="ORF">GCM10009690_00760</name>
</gene>
<accession>A0ABP4KFD3</accession>
<keyword evidence="2" id="KW-1185">Reference proteome</keyword>
<sequence>MSGEHDPSAFRDFIGVIDEDGPAFGQGLDDMSVVHDLLANIDRCAEVLKGAPNGDHGTIYAGTIAARCGQQHPLVSIDRSADLARCQTPARNGRGRY</sequence>
<reference evidence="2" key="1">
    <citation type="journal article" date="2019" name="Int. J. Syst. Evol. Microbiol.">
        <title>The Global Catalogue of Microorganisms (GCM) 10K type strain sequencing project: providing services to taxonomists for standard genome sequencing and annotation.</title>
        <authorList>
            <consortium name="The Broad Institute Genomics Platform"/>
            <consortium name="The Broad Institute Genome Sequencing Center for Infectious Disease"/>
            <person name="Wu L."/>
            <person name="Ma J."/>
        </authorList>
    </citation>
    <scope>NUCLEOTIDE SEQUENCE [LARGE SCALE GENOMIC DNA]</scope>
    <source>
        <strain evidence="2">JCM 13318</strain>
    </source>
</reference>
<comment type="caution">
    <text evidence="1">The sequence shown here is derived from an EMBL/GenBank/DDBJ whole genome shotgun (WGS) entry which is preliminary data.</text>
</comment>
<organism evidence="1 2">
    <name type="scientific">Brevibacterium permense</name>
    <dbReference type="NCBI Taxonomy" id="234834"/>
    <lineage>
        <taxon>Bacteria</taxon>
        <taxon>Bacillati</taxon>
        <taxon>Actinomycetota</taxon>
        <taxon>Actinomycetes</taxon>
        <taxon>Micrococcales</taxon>
        <taxon>Brevibacteriaceae</taxon>
        <taxon>Brevibacterium</taxon>
    </lineage>
</organism>
<dbReference type="EMBL" id="BAAALX010000001">
    <property type="protein sequence ID" value="GAA1502177.1"/>
    <property type="molecule type" value="Genomic_DNA"/>
</dbReference>
<dbReference type="Proteomes" id="UP001500177">
    <property type="component" value="Unassembled WGS sequence"/>
</dbReference>
<evidence type="ECO:0000313" key="1">
    <source>
        <dbReference type="EMBL" id="GAA1502177.1"/>
    </source>
</evidence>
<evidence type="ECO:0000313" key="2">
    <source>
        <dbReference type="Proteomes" id="UP001500177"/>
    </source>
</evidence>
<protein>
    <submittedName>
        <fullName evidence="1">Uncharacterized protein</fullName>
    </submittedName>
</protein>
<proteinExistence type="predicted"/>
<name>A0ABP4KFD3_9MICO</name>